<accession>A0A934JWM9</accession>
<dbReference type="SMART" id="SM00634">
    <property type="entry name" value="BID_1"/>
    <property type="match status" value="1"/>
</dbReference>
<feature type="signal peptide" evidence="3">
    <location>
        <begin position="1"/>
        <end position="17"/>
    </location>
</feature>
<evidence type="ECO:0000256" key="1">
    <source>
        <dbReference type="ARBA" id="ARBA00010116"/>
    </source>
</evidence>
<dbReference type="InterPro" id="IPR008964">
    <property type="entry name" value="Invasin/intimin_cell_adhesion"/>
</dbReference>
<proteinExistence type="inferred from homology"/>
<organism evidence="5 6">
    <name type="scientific">Candidatus Aeolococcus gillhamiae</name>
    <dbReference type="NCBI Taxonomy" id="3127015"/>
    <lineage>
        <taxon>Bacteria</taxon>
        <taxon>Bacillati</taxon>
        <taxon>Candidatus Dormiibacterota</taxon>
        <taxon>Candidatus Dormibacteria</taxon>
        <taxon>Candidatus Aeolococcales</taxon>
        <taxon>Candidatus Aeolococcaceae</taxon>
        <taxon>Candidatus Aeolococcus</taxon>
    </lineage>
</organism>
<sequence length="161" mass="15904">MAVAAFSLVGTAAVVSAYTPPGSVLGTTQSCSSTNQGSSCQLQFNLKDANGNPVCNATVTFTVNGVAGSKVRPTTSTTDCNGNVGAAFTAGTGCGTATITASSPPASTQTTIQVPCNSGGTLPNTSTNAPNAPMWPPALIALALFVVAGCGLTLRRMRATT</sequence>
<feature type="chain" id="PRO_5036990794" evidence="3">
    <location>
        <begin position="18"/>
        <end position="161"/>
    </location>
</feature>
<dbReference type="PROSITE" id="PS51127">
    <property type="entry name" value="BIG1"/>
    <property type="match status" value="1"/>
</dbReference>
<name>A0A934JWM9_9BACT</name>
<gene>
    <name evidence="5" type="ORF">JF886_15875</name>
</gene>
<dbReference type="SUPFAM" id="SSF49373">
    <property type="entry name" value="Invasin/intimin cell-adhesion fragments"/>
    <property type="match status" value="1"/>
</dbReference>
<keyword evidence="2" id="KW-0472">Membrane</keyword>
<evidence type="ECO:0000256" key="2">
    <source>
        <dbReference type="SAM" id="Phobius"/>
    </source>
</evidence>
<feature type="domain" description="Big-1" evidence="4">
    <location>
        <begin position="14"/>
        <end position="114"/>
    </location>
</feature>
<protein>
    <submittedName>
        <fullName evidence="5">Ig-like domain-containing protein</fullName>
    </submittedName>
</protein>
<reference evidence="5 6" key="1">
    <citation type="submission" date="2020-10" db="EMBL/GenBank/DDBJ databases">
        <title>Ca. Dormibacterota MAGs.</title>
        <authorList>
            <person name="Montgomery K."/>
        </authorList>
    </citation>
    <scope>NUCLEOTIDE SEQUENCE [LARGE SCALE GENOMIC DNA]</scope>
    <source>
        <strain evidence="5">SC8812_S17_18</strain>
    </source>
</reference>
<feature type="transmembrane region" description="Helical" evidence="2">
    <location>
        <begin position="134"/>
        <end position="154"/>
    </location>
</feature>
<dbReference type="EMBL" id="JAEKNS010000156">
    <property type="protein sequence ID" value="MBJ7596307.1"/>
    <property type="molecule type" value="Genomic_DNA"/>
</dbReference>
<dbReference type="InterPro" id="IPR013783">
    <property type="entry name" value="Ig-like_fold"/>
</dbReference>
<evidence type="ECO:0000259" key="4">
    <source>
        <dbReference type="PROSITE" id="PS51127"/>
    </source>
</evidence>
<keyword evidence="2" id="KW-1133">Transmembrane helix</keyword>
<dbReference type="Pfam" id="PF02369">
    <property type="entry name" value="Big_1"/>
    <property type="match status" value="1"/>
</dbReference>
<dbReference type="AlphaFoldDB" id="A0A934JWM9"/>
<evidence type="ECO:0000313" key="6">
    <source>
        <dbReference type="Proteomes" id="UP000606991"/>
    </source>
</evidence>
<evidence type="ECO:0000313" key="5">
    <source>
        <dbReference type="EMBL" id="MBJ7596307.1"/>
    </source>
</evidence>
<comment type="caution">
    <text evidence="5">The sequence shown here is derived from an EMBL/GenBank/DDBJ whole genome shotgun (WGS) entry which is preliminary data.</text>
</comment>
<keyword evidence="2" id="KW-0812">Transmembrane</keyword>
<dbReference type="Gene3D" id="2.60.40.10">
    <property type="entry name" value="Immunoglobulins"/>
    <property type="match status" value="1"/>
</dbReference>
<dbReference type="Proteomes" id="UP000606991">
    <property type="component" value="Unassembled WGS sequence"/>
</dbReference>
<comment type="similarity">
    <text evidence="1">Belongs to the intimin/invasin family.</text>
</comment>
<dbReference type="InterPro" id="IPR003344">
    <property type="entry name" value="Big_1_dom"/>
</dbReference>
<keyword evidence="3" id="KW-0732">Signal</keyword>
<evidence type="ECO:0000256" key="3">
    <source>
        <dbReference type="SAM" id="SignalP"/>
    </source>
</evidence>